<organism evidence="2 3">
    <name type="scientific">Dactylosporangium maewongense</name>
    <dbReference type="NCBI Taxonomy" id="634393"/>
    <lineage>
        <taxon>Bacteria</taxon>
        <taxon>Bacillati</taxon>
        <taxon>Actinomycetota</taxon>
        <taxon>Actinomycetes</taxon>
        <taxon>Micromonosporales</taxon>
        <taxon>Micromonosporaceae</taxon>
        <taxon>Dactylosporangium</taxon>
    </lineage>
</organism>
<dbReference type="Proteomes" id="UP001501470">
    <property type="component" value="Unassembled WGS sequence"/>
</dbReference>
<sequence>MDAWAATFTVDAVFTQVAPAGRTFAGGAPAQRRGRAAIAGALRAAVAKRAGSAVVRRYWLDMLVVDPAPGGALRTRFAAFNVETPAAGRPVVHNSTTGEDLLVPAPGGWLVAARRITHDAVS</sequence>
<gene>
    <name evidence="2" type="ORF">GCM10009827_093420</name>
</gene>
<reference evidence="2 3" key="1">
    <citation type="journal article" date="2019" name="Int. J. Syst. Evol. Microbiol.">
        <title>The Global Catalogue of Microorganisms (GCM) 10K type strain sequencing project: providing services to taxonomists for standard genome sequencing and annotation.</title>
        <authorList>
            <consortium name="The Broad Institute Genomics Platform"/>
            <consortium name="The Broad Institute Genome Sequencing Center for Infectious Disease"/>
            <person name="Wu L."/>
            <person name="Ma J."/>
        </authorList>
    </citation>
    <scope>NUCLEOTIDE SEQUENCE [LARGE SCALE GENOMIC DNA]</scope>
    <source>
        <strain evidence="2 3">JCM 15933</strain>
    </source>
</reference>
<dbReference type="InterPro" id="IPR037401">
    <property type="entry name" value="SnoaL-like"/>
</dbReference>
<dbReference type="Gene3D" id="3.10.450.50">
    <property type="match status" value="1"/>
</dbReference>
<dbReference type="EMBL" id="BAAAQD010000026">
    <property type="protein sequence ID" value="GAA1557812.1"/>
    <property type="molecule type" value="Genomic_DNA"/>
</dbReference>
<proteinExistence type="predicted"/>
<name>A0ABN2CHI8_9ACTN</name>
<protein>
    <recommendedName>
        <fullName evidence="1">SnoaL-like domain-containing protein</fullName>
    </recommendedName>
</protein>
<dbReference type="InterPro" id="IPR032710">
    <property type="entry name" value="NTF2-like_dom_sf"/>
</dbReference>
<comment type="caution">
    <text evidence="2">The sequence shown here is derived from an EMBL/GenBank/DDBJ whole genome shotgun (WGS) entry which is preliminary data.</text>
</comment>
<evidence type="ECO:0000313" key="2">
    <source>
        <dbReference type="EMBL" id="GAA1557812.1"/>
    </source>
</evidence>
<dbReference type="SUPFAM" id="SSF54427">
    <property type="entry name" value="NTF2-like"/>
    <property type="match status" value="1"/>
</dbReference>
<evidence type="ECO:0000259" key="1">
    <source>
        <dbReference type="Pfam" id="PF13577"/>
    </source>
</evidence>
<accession>A0ABN2CHI8</accession>
<feature type="domain" description="SnoaL-like" evidence="1">
    <location>
        <begin position="2"/>
        <end position="115"/>
    </location>
</feature>
<dbReference type="Pfam" id="PF13577">
    <property type="entry name" value="SnoaL_4"/>
    <property type="match status" value="1"/>
</dbReference>
<evidence type="ECO:0000313" key="3">
    <source>
        <dbReference type="Proteomes" id="UP001501470"/>
    </source>
</evidence>
<keyword evidence="3" id="KW-1185">Reference proteome</keyword>